<gene>
    <name evidence="3" type="ORF">QYF62_16245</name>
</gene>
<dbReference type="Pfam" id="PF25202">
    <property type="entry name" value="DUF7834"/>
    <property type="match status" value="1"/>
</dbReference>
<dbReference type="PANTHER" id="PTHR35149">
    <property type="entry name" value="SLL5132 PROTEIN"/>
    <property type="match status" value="1"/>
</dbReference>
<dbReference type="RefSeq" id="WP_301163120.1">
    <property type="nucleotide sequence ID" value="NZ_JAUHTB010000029.1"/>
</dbReference>
<dbReference type="EMBL" id="JAUHTB010000029">
    <property type="protein sequence ID" value="MDN4507592.1"/>
    <property type="molecule type" value="Genomic_DNA"/>
</dbReference>
<dbReference type="InterPro" id="IPR004919">
    <property type="entry name" value="GmrSD_N"/>
</dbReference>
<accession>A0ABT8H543</accession>
<proteinExistence type="predicted"/>
<feature type="domain" description="GmrSD restriction endonucleases N-terminal" evidence="1">
    <location>
        <begin position="16"/>
        <end position="190"/>
    </location>
</feature>
<dbReference type="Proteomes" id="UP001172702">
    <property type="component" value="Unassembled WGS sequence"/>
</dbReference>
<dbReference type="Pfam" id="PF03235">
    <property type="entry name" value="GmrSD_N"/>
    <property type="match status" value="1"/>
</dbReference>
<dbReference type="PANTHER" id="PTHR35149:SF2">
    <property type="entry name" value="DUF262 DOMAIN-CONTAINING PROTEIN"/>
    <property type="match status" value="1"/>
</dbReference>
<protein>
    <submittedName>
        <fullName evidence="3">DUF262 domain-containing protein</fullName>
    </submittedName>
</protein>
<name>A0ABT8H543_9ACTN</name>
<organism evidence="3 4">
    <name type="scientific">Dietzia maris</name>
    <dbReference type="NCBI Taxonomy" id="37915"/>
    <lineage>
        <taxon>Bacteria</taxon>
        <taxon>Bacillati</taxon>
        <taxon>Actinomycetota</taxon>
        <taxon>Actinomycetes</taxon>
        <taxon>Mycobacteriales</taxon>
        <taxon>Dietziaceae</taxon>
        <taxon>Dietzia</taxon>
    </lineage>
</organism>
<reference evidence="3 4" key="1">
    <citation type="submission" date="2023-07" db="EMBL/GenBank/DDBJ databases">
        <title>Strategy for survival of the halotoleranting strain Dietzia MX2 from the Yakshinskoe mineral salts deposit.</title>
        <authorList>
            <person name="Kharitonova M.A."/>
            <person name="Kupriyanova-Ashina F.G."/>
            <person name="Shakirov T.R."/>
            <person name="Vafina M.S."/>
            <person name="Ilinskaya O.N."/>
        </authorList>
    </citation>
    <scope>NUCLEOTIDE SEQUENCE [LARGE SCALE GENOMIC DNA]</scope>
    <source>
        <strain evidence="3 4">MX2</strain>
    </source>
</reference>
<evidence type="ECO:0000313" key="4">
    <source>
        <dbReference type="Proteomes" id="UP001172702"/>
    </source>
</evidence>
<keyword evidence="4" id="KW-1185">Reference proteome</keyword>
<feature type="domain" description="DUF7834" evidence="2">
    <location>
        <begin position="203"/>
        <end position="434"/>
    </location>
</feature>
<evidence type="ECO:0000259" key="1">
    <source>
        <dbReference type="Pfam" id="PF03235"/>
    </source>
</evidence>
<evidence type="ECO:0000259" key="2">
    <source>
        <dbReference type="Pfam" id="PF25202"/>
    </source>
</evidence>
<sequence length="452" mass="51749">MAISREHGVKRVTIRELLSEDLRIPPYQRPYRWKPETATQLLDDIRSAFRETVSRATKGDTASEASYVLGAVILHREEGADSPDVVDGQQRLLTLTMLLKLLDAPDPHAVDRETWDRADPAAPITRVWRELASRVSAIDDDRSRLAAFIYDNCVVMRIETNDADEAFRVFDSQNYRGKSLLPHDLLKAYHLREVRGESSLMMVALVEAWEAVPDGELDRLFSTYLWRIRRWSRGMSAPAFSADHVDEFKGVTARAASSPMARYHRAAQSVVPVLAAWSEDSDPSGRDGLRTRFQLEAPVQAGRPFFEMVSFMLDEVKHLRRDGYKDAEWEDFVSSSVEYDEQPAKAKFRYVSELYLAALLYYTNKFGDEGLSEAKNRLFRWAYSLRTTLIRVQLISVDKHARSTEENASAFGLLRNAERPEELRRLVAGPVERQDRPDHMKELRTLLERLGA</sequence>
<dbReference type="InterPro" id="IPR057156">
    <property type="entry name" value="DUF7834"/>
</dbReference>
<evidence type="ECO:0000313" key="3">
    <source>
        <dbReference type="EMBL" id="MDN4507592.1"/>
    </source>
</evidence>
<comment type="caution">
    <text evidence="3">The sequence shown here is derived from an EMBL/GenBank/DDBJ whole genome shotgun (WGS) entry which is preliminary data.</text>
</comment>